<accession>A0A1M5BL96</accession>
<evidence type="ECO:0000256" key="1">
    <source>
        <dbReference type="SAM" id="SignalP"/>
    </source>
</evidence>
<dbReference type="InterPro" id="IPR006121">
    <property type="entry name" value="HMA_dom"/>
</dbReference>
<proteinExistence type="predicted"/>
<dbReference type="InterPro" id="IPR036163">
    <property type="entry name" value="HMA_dom_sf"/>
</dbReference>
<dbReference type="Proteomes" id="UP000184509">
    <property type="component" value="Unassembled WGS sequence"/>
</dbReference>
<dbReference type="PROSITE" id="PS50846">
    <property type="entry name" value="HMA_2"/>
    <property type="match status" value="1"/>
</dbReference>
<keyword evidence="4" id="KW-1185">Reference proteome</keyword>
<dbReference type="CDD" id="cd00371">
    <property type="entry name" value="HMA"/>
    <property type="match status" value="1"/>
</dbReference>
<dbReference type="OrthoDB" id="1121721at2"/>
<dbReference type="Pfam" id="PF00403">
    <property type="entry name" value="HMA"/>
    <property type="match status" value="1"/>
</dbReference>
<feature type="chain" id="PRO_5012251482" evidence="1">
    <location>
        <begin position="22"/>
        <end position="103"/>
    </location>
</feature>
<dbReference type="SUPFAM" id="SSF55008">
    <property type="entry name" value="HMA, heavy metal-associated domain"/>
    <property type="match status" value="1"/>
</dbReference>
<dbReference type="Gene3D" id="3.30.70.100">
    <property type="match status" value="1"/>
</dbReference>
<evidence type="ECO:0000313" key="3">
    <source>
        <dbReference type="EMBL" id="SHF43258.1"/>
    </source>
</evidence>
<feature type="domain" description="HMA" evidence="2">
    <location>
        <begin position="25"/>
        <end position="91"/>
    </location>
</feature>
<dbReference type="RefSeq" id="WP_073401498.1">
    <property type="nucleotide sequence ID" value="NZ_FQTV01000008.1"/>
</dbReference>
<sequence>MKTKLILSVFAIFFAINTVSAKEIKSLTLKVEDMMCEIHEAKITNMLRFEKGVKEIKTDVPSRIVIIKYDAEKNTPEKLIKSFEKVKCTAVLVPDTTEKKTDK</sequence>
<dbReference type="AlphaFoldDB" id="A0A1M5BL96"/>
<reference evidence="3 4" key="1">
    <citation type="submission" date="2016-11" db="EMBL/GenBank/DDBJ databases">
        <authorList>
            <person name="Jaros S."/>
            <person name="Januszkiewicz K."/>
            <person name="Wedrychowicz H."/>
        </authorList>
    </citation>
    <scope>NUCLEOTIDE SEQUENCE [LARGE SCALE GENOMIC DNA]</scope>
    <source>
        <strain evidence="3 4">DSM 26991</strain>
    </source>
</reference>
<feature type="signal peptide" evidence="1">
    <location>
        <begin position="1"/>
        <end position="21"/>
    </location>
</feature>
<protein>
    <submittedName>
        <fullName evidence="3">Copper chaperone CopZ</fullName>
    </submittedName>
</protein>
<keyword evidence="1" id="KW-0732">Signal</keyword>
<evidence type="ECO:0000313" key="4">
    <source>
        <dbReference type="Proteomes" id="UP000184509"/>
    </source>
</evidence>
<gene>
    <name evidence="3" type="ORF">SAMN05444405_108152</name>
</gene>
<dbReference type="EMBL" id="FQTV01000008">
    <property type="protein sequence ID" value="SHF43258.1"/>
    <property type="molecule type" value="Genomic_DNA"/>
</dbReference>
<evidence type="ECO:0000259" key="2">
    <source>
        <dbReference type="PROSITE" id="PS50846"/>
    </source>
</evidence>
<organism evidence="3 4">
    <name type="scientific">Bacteroides luti</name>
    <dbReference type="NCBI Taxonomy" id="1297750"/>
    <lineage>
        <taxon>Bacteria</taxon>
        <taxon>Pseudomonadati</taxon>
        <taxon>Bacteroidota</taxon>
        <taxon>Bacteroidia</taxon>
        <taxon>Bacteroidales</taxon>
        <taxon>Bacteroidaceae</taxon>
        <taxon>Bacteroides</taxon>
    </lineage>
</organism>
<dbReference type="GO" id="GO:0046872">
    <property type="term" value="F:metal ion binding"/>
    <property type="evidence" value="ECO:0007669"/>
    <property type="project" value="InterPro"/>
</dbReference>
<name>A0A1M5BL96_9BACE</name>
<dbReference type="STRING" id="1297750.SAMN05444405_108152"/>